<keyword evidence="3" id="KW-1185">Reference proteome</keyword>
<dbReference type="SMART" id="SM01022">
    <property type="entry name" value="ASCH"/>
    <property type="match status" value="1"/>
</dbReference>
<dbReference type="Proteomes" id="UP001303889">
    <property type="component" value="Unassembled WGS sequence"/>
</dbReference>
<gene>
    <name evidence="2" type="ORF">C8A05DRAFT_16051</name>
</gene>
<protein>
    <submittedName>
        <fullName evidence="2">PUA-like domain-containing protein</fullName>
    </submittedName>
</protein>
<sequence>MSAIDPARPDIAAFMSAASSALGRPLPAPKDVFHFGGSSPALANERLELAIQGKKTATTSWPVPDPLYWGVGDLSVILNGSGTPRALMRTTSFVQCRFREVDEEFALAEAEGDYEAYRAGHIAFYQGQEDGEAFGDDSIVLCERFEVIYSVEGTSEQGKAG</sequence>
<name>A0AAN6RT49_9PEZI</name>
<feature type="domain" description="ASCH" evidence="1">
    <location>
        <begin position="33"/>
        <end position="149"/>
    </location>
</feature>
<dbReference type="InterPro" id="IPR007374">
    <property type="entry name" value="ASCH_domain"/>
</dbReference>
<reference evidence="2" key="2">
    <citation type="submission" date="2023-05" db="EMBL/GenBank/DDBJ databases">
        <authorList>
            <consortium name="Lawrence Berkeley National Laboratory"/>
            <person name="Steindorff A."/>
            <person name="Hensen N."/>
            <person name="Bonometti L."/>
            <person name="Westerberg I."/>
            <person name="Brannstrom I.O."/>
            <person name="Guillou S."/>
            <person name="Cros-Aarteil S."/>
            <person name="Calhoun S."/>
            <person name="Haridas S."/>
            <person name="Kuo A."/>
            <person name="Mondo S."/>
            <person name="Pangilinan J."/>
            <person name="Riley R."/>
            <person name="Labutti K."/>
            <person name="Andreopoulos B."/>
            <person name="Lipzen A."/>
            <person name="Chen C."/>
            <person name="Yanf M."/>
            <person name="Daum C."/>
            <person name="Ng V."/>
            <person name="Clum A."/>
            <person name="Ohm R."/>
            <person name="Martin F."/>
            <person name="Silar P."/>
            <person name="Natvig D."/>
            <person name="Lalanne C."/>
            <person name="Gautier V."/>
            <person name="Ament-Velasquez S.L."/>
            <person name="Kruys A."/>
            <person name="Hutchinson M.I."/>
            <person name="Powell A.J."/>
            <person name="Barry K."/>
            <person name="Miller A.N."/>
            <person name="Grigoriev I.V."/>
            <person name="Debuchy R."/>
            <person name="Gladieux P."/>
            <person name="Thoren M.H."/>
            <person name="Johannesson H."/>
        </authorList>
    </citation>
    <scope>NUCLEOTIDE SEQUENCE</scope>
    <source>
        <strain evidence="2">CBS 103.79</strain>
    </source>
</reference>
<comment type="caution">
    <text evidence="2">The sequence shown here is derived from an EMBL/GenBank/DDBJ whole genome shotgun (WGS) entry which is preliminary data.</text>
</comment>
<accession>A0AAN6RT49</accession>
<dbReference type="AlphaFoldDB" id="A0AAN6RT49"/>
<evidence type="ECO:0000313" key="2">
    <source>
        <dbReference type="EMBL" id="KAK3901834.1"/>
    </source>
</evidence>
<dbReference type="InterPro" id="IPR015947">
    <property type="entry name" value="PUA-like_sf"/>
</dbReference>
<dbReference type="EMBL" id="MU855553">
    <property type="protein sequence ID" value="KAK3901834.1"/>
    <property type="molecule type" value="Genomic_DNA"/>
</dbReference>
<evidence type="ECO:0000259" key="1">
    <source>
        <dbReference type="SMART" id="SM01022"/>
    </source>
</evidence>
<reference evidence="2" key="1">
    <citation type="journal article" date="2023" name="Mol. Phylogenet. Evol.">
        <title>Genome-scale phylogeny and comparative genomics of the fungal order Sordariales.</title>
        <authorList>
            <person name="Hensen N."/>
            <person name="Bonometti L."/>
            <person name="Westerberg I."/>
            <person name="Brannstrom I.O."/>
            <person name="Guillou S."/>
            <person name="Cros-Aarteil S."/>
            <person name="Calhoun S."/>
            <person name="Haridas S."/>
            <person name="Kuo A."/>
            <person name="Mondo S."/>
            <person name="Pangilinan J."/>
            <person name="Riley R."/>
            <person name="LaButti K."/>
            <person name="Andreopoulos B."/>
            <person name="Lipzen A."/>
            <person name="Chen C."/>
            <person name="Yan M."/>
            <person name="Daum C."/>
            <person name="Ng V."/>
            <person name="Clum A."/>
            <person name="Steindorff A."/>
            <person name="Ohm R.A."/>
            <person name="Martin F."/>
            <person name="Silar P."/>
            <person name="Natvig D.O."/>
            <person name="Lalanne C."/>
            <person name="Gautier V."/>
            <person name="Ament-Velasquez S.L."/>
            <person name="Kruys A."/>
            <person name="Hutchinson M.I."/>
            <person name="Powell A.J."/>
            <person name="Barry K."/>
            <person name="Miller A.N."/>
            <person name="Grigoriev I.V."/>
            <person name="Debuchy R."/>
            <person name="Gladieux P."/>
            <person name="Hiltunen Thoren M."/>
            <person name="Johannesson H."/>
        </authorList>
    </citation>
    <scope>NUCLEOTIDE SEQUENCE</scope>
    <source>
        <strain evidence="2">CBS 103.79</strain>
    </source>
</reference>
<dbReference type="SUPFAM" id="SSF88697">
    <property type="entry name" value="PUA domain-like"/>
    <property type="match status" value="1"/>
</dbReference>
<dbReference type="InterPro" id="IPR009326">
    <property type="entry name" value="DUF984"/>
</dbReference>
<dbReference type="PANTHER" id="PTHR39203">
    <property type="entry name" value="CYTOPLASMIC PROTEIN-RELATED"/>
    <property type="match status" value="1"/>
</dbReference>
<evidence type="ECO:0000313" key="3">
    <source>
        <dbReference type="Proteomes" id="UP001303889"/>
    </source>
</evidence>
<dbReference type="CDD" id="cd06553">
    <property type="entry name" value="ASCH_Ef3133_like"/>
    <property type="match status" value="1"/>
</dbReference>
<dbReference type="Gene3D" id="3.10.400.10">
    <property type="entry name" value="Sulfate adenylyltransferase"/>
    <property type="match status" value="1"/>
</dbReference>
<dbReference type="Pfam" id="PF04266">
    <property type="entry name" value="ASCH"/>
    <property type="match status" value="1"/>
</dbReference>
<dbReference type="PANTHER" id="PTHR39203:SF1">
    <property type="entry name" value="CYTOPLASMIC PROTEIN"/>
    <property type="match status" value="1"/>
</dbReference>
<organism evidence="2 3">
    <name type="scientific">Staphylotrichum tortipilum</name>
    <dbReference type="NCBI Taxonomy" id="2831512"/>
    <lineage>
        <taxon>Eukaryota</taxon>
        <taxon>Fungi</taxon>
        <taxon>Dikarya</taxon>
        <taxon>Ascomycota</taxon>
        <taxon>Pezizomycotina</taxon>
        <taxon>Sordariomycetes</taxon>
        <taxon>Sordariomycetidae</taxon>
        <taxon>Sordariales</taxon>
        <taxon>Chaetomiaceae</taxon>
        <taxon>Staphylotrichum</taxon>
    </lineage>
</organism>
<proteinExistence type="predicted"/>